<dbReference type="EMBL" id="JBHTIS010001695">
    <property type="protein sequence ID" value="MFD1048607.1"/>
    <property type="molecule type" value="Genomic_DNA"/>
</dbReference>
<dbReference type="InterPro" id="IPR000524">
    <property type="entry name" value="Tscrpt_reg_HTH_GntR"/>
</dbReference>
<proteinExistence type="predicted"/>
<dbReference type="SMART" id="SM00345">
    <property type="entry name" value="HTH_GNTR"/>
    <property type="match status" value="1"/>
</dbReference>
<reference evidence="6" key="1">
    <citation type="journal article" date="2019" name="Int. J. Syst. Evol. Microbiol.">
        <title>The Global Catalogue of Microorganisms (GCM) 10K type strain sequencing project: providing services to taxonomists for standard genome sequencing and annotation.</title>
        <authorList>
            <consortium name="The Broad Institute Genomics Platform"/>
            <consortium name="The Broad Institute Genome Sequencing Center for Infectious Disease"/>
            <person name="Wu L."/>
            <person name="Ma J."/>
        </authorList>
    </citation>
    <scope>NUCLEOTIDE SEQUENCE [LARGE SCALE GENOMIC DNA]</scope>
    <source>
        <strain evidence="6">JCM 31486</strain>
    </source>
</reference>
<comment type="caution">
    <text evidence="5">The sequence shown here is derived from an EMBL/GenBank/DDBJ whole genome shotgun (WGS) entry which is preliminary data.</text>
</comment>
<accession>A0ABW3MF41</accession>
<dbReference type="Proteomes" id="UP001597045">
    <property type="component" value="Unassembled WGS sequence"/>
</dbReference>
<evidence type="ECO:0000313" key="5">
    <source>
        <dbReference type="EMBL" id="MFD1048607.1"/>
    </source>
</evidence>
<dbReference type="InterPro" id="IPR036388">
    <property type="entry name" value="WH-like_DNA-bd_sf"/>
</dbReference>
<feature type="domain" description="HTH gntR-type" evidence="4">
    <location>
        <begin position="4"/>
        <end position="71"/>
    </location>
</feature>
<dbReference type="SUPFAM" id="SSF46785">
    <property type="entry name" value="Winged helix' DNA-binding domain"/>
    <property type="match status" value="1"/>
</dbReference>
<dbReference type="Pfam" id="PF07729">
    <property type="entry name" value="FCD"/>
    <property type="match status" value="1"/>
</dbReference>
<keyword evidence="2" id="KW-0238">DNA-binding</keyword>
<evidence type="ECO:0000256" key="3">
    <source>
        <dbReference type="ARBA" id="ARBA00023163"/>
    </source>
</evidence>
<dbReference type="Pfam" id="PF00392">
    <property type="entry name" value="GntR"/>
    <property type="match status" value="1"/>
</dbReference>
<dbReference type="PANTHER" id="PTHR43537">
    <property type="entry name" value="TRANSCRIPTIONAL REGULATOR, GNTR FAMILY"/>
    <property type="match status" value="1"/>
</dbReference>
<protein>
    <submittedName>
        <fullName evidence="5">GntR family transcriptional regulator</fullName>
    </submittedName>
</protein>
<dbReference type="Gene3D" id="1.10.10.10">
    <property type="entry name" value="Winged helix-like DNA-binding domain superfamily/Winged helix DNA-binding domain"/>
    <property type="match status" value="1"/>
</dbReference>
<keyword evidence="6" id="KW-1185">Reference proteome</keyword>
<dbReference type="SMART" id="SM00895">
    <property type="entry name" value="FCD"/>
    <property type="match status" value="1"/>
</dbReference>
<dbReference type="PRINTS" id="PR00035">
    <property type="entry name" value="HTHGNTR"/>
</dbReference>
<evidence type="ECO:0000259" key="4">
    <source>
        <dbReference type="PROSITE" id="PS50949"/>
    </source>
</evidence>
<dbReference type="InterPro" id="IPR008920">
    <property type="entry name" value="TF_FadR/GntR_C"/>
</dbReference>
<keyword evidence="1" id="KW-0805">Transcription regulation</keyword>
<evidence type="ECO:0000256" key="2">
    <source>
        <dbReference type="ARBA" id="ARBA00023125"/>
    </source>
</evidence>
<dbReference type="InterPro" id="IPR011711">
    <property type="entry name" value="GntR_C"/>
</dbReference>
<gene>
    <name evidence="5" type="ORF">ACFQ1S_25280</name>
</gene>
<evidence type="ECO:0000256" key="1">
    <source>
        <dbReference type="ARBA" id="ARBA00023015"/>
    </source>
</evidence>
<dbReference type="SUPFAM" id="SSF48008">
    <property type="entry name" value="GntR ligand-binding domain-like"/>
    <property type="match status" value="1"/>
</dbReference>
<keyword evidence="3" id="KW-0804">Transcription</keyword>
<evidence type="ECO:0000313" key="6">
    <source>
        <dbReference type="Proteomes" id="UP001597045"/>
    </source>
</evidence>
<sequence length="209" mass="23450">MRAPSGRDRAYTFVKEEILTDPDRQGTFINEQVLADQIGVSRTPVREALLMLAAQDLVQLVPKRGAYIAPMSNRELRDLVGVRLMIEQHAVRHLTDFQNTVYEMQEFLAAQNLLRRTVRAKEFIELDMRFHTALVRAAGNEMLTKMYEGLRDRQATAGMVALSRSPGRQEEVLAEHAEIVNALTSVDVPAALAAIEKHLASTLRVQLSA</sequence>
<name>A0ABW3MF41_9PSEU</name>
<dbReference type="Gene3D" id="1.20.120.530">
    <property type="entry name" value="GntR ligand-binding domain-like"/>
    <property type="match status" value="1"/>
</dbReference>
<dbReference type="PANTHER" id="PTHR43537:SF24">
    <property type="entry name" value="GLUCONATE OPERON TRANSCRIPTIONAL REPRESSOR"/>
    <property type="match status" value="1"/>
</dbReference>
<dbReference type="PROSITE" id="PS50949">
    <property type="entry name" value="HTH_GNTR"/>
    <property type="match status" value="1"/>
</dbReference>
<dbReference type="InterPro" id="IPR036390">
    <property type="entry name" value="WH_DNA-bd_sf"/>
</dbReference>
<organism evidence="5 6">
    <name type="scientific">Kibdelosporangium lantanae</name>
    <dbReference type="NCBI Taxonomy" id="1497396"/>
    <lineage>
        <taxon>Bacteria</taxon>
        <taxon>Bacillati</taxon>
        <taxon>Actinomycetota</taxon>
        <taxon>Actinomycetes</taxon>
        <taxon>Pseudonocardiales</taxon>
        <taxon>Pseudonocardiaceae</taxon>
        <taxon>Kibdelosporangium</taxon>
    </lineage>
</organism>